<evidence type="ECO:0000313" key="4">
    <source>
        <dbReference type="Proteomes" id="UP000198406"/>
    </source>
</evidence>
<feature type="transmembrane region" description="Helical" evidence="2">
    <location>
        <begin position="51"/>
        <end position="69"/>
    </location>
</feature>
<feature type="region of interest" description="Disordered" evidence="1">
    <location>
        <begin position="370"/>
        <end position="394"/>
    </location>
</feature>
<dbReference type="EMBL" id="BDSP01000203">
    <property type="protein sequence ID" value="GAX23627.1"/>
    <property type="molecule type" value="Genomic_DNA"/>
</dbReference>
<proteinExistence type="predicted"/>
<organism evidence="3 4">
    <name type="scientific">Fistulifera solaris</name>
    <name type="common">Oleaginous diatom</name>
    <dbReference type="NCBI Taxonomy" id="1519565"/>
    <lineage>
        <taxon>Eukaryota</taxon>
        <taxon>Sar</taxon>
        <taxon>Stramenopiles</taxon>
        <taxon>Ochrophyta</taxon>
        <taxon>Bacillariophyta</taxon>
        <taxon>Bacillariophyceae</taxon>
        <taxon>Bacillariophycidae</taxon>
        <taxon>Naviculales</taxon>
        <taxon>Naviculaceae</taxon>
        <taxon>Fistulifera</taxon>
    </lineage>
</organism>
<accession>A0A1Z5KBK6</accession>
<dbReference type="InParanoid" id="A0A1Z5KBK6"/>
<feature type="compositionally biased region" description="Basic and acidic residues" evidence="1">
    <location>
        <begin position="382"/>
        <end position="394"/>
    </location>
</feature>
<comment type="caution">
    <text evidence="3">The sequence shown here is derived from an EMBL/GenBank/DDBJ whole genome shotgun (WGS) entry which is preliminary data.</text>
</comment>
<evidence type="ECO:0000256" key="1">
    <source>
        <dbReference type="SAM" id="MobiDB-lite"/>
    </source>
</evidence>
<dbReference type="AlphaFoldDB" id="A0A1Z5KBK6"/>
<keyword evidence="2" id="KW-0472">Membrane</keyword>
<feature type="transmembrane region" description="Helical" evidence="2">
    <location>
        <begin position="75"/>
        <end position="97"/>
    </location>
</feature>
<reference evidence="3 4" key="1">
    <citation type="journal article" date="2015" name="Plant Cell">
        <title>Oil accumulation by the oleaginous diatom Fistulifera solaris as revealed by the genome and transcriptome.</title>
        <authorList>
            <person name="Tanaka T."/>
            <person name="Maeda Y."/>
            <person name="Veluchamy A."/>
            <person name="Tanaka M."/>
            <person name="Abida H."/>
            <person name="Marechal E."/>
            <person name="Bowler C."/>
            <person name="Muto M."/>
            <person name="Sunaga Y."/>
            <person name="Tanaka M."/>
            <person name="Yoshino T."/>
            <person name="Taniguchi T."/>
            <person name="Fukuda Y."/>
            <person name="Nemoto M."/>
            <person name="Matsumoto M."/>
            <person name="Wong P.S."/>
            <person name="Aburatani S."/>
            <person name="Fujibuchi W."/>
        </authorList>
    </citation>
    <scope>NUCLEOTIDE SEQUENCE [LARGE SCALE GENOMIC DNA]</scope>
    <source>
        <strain evidence="3 4">JPCC DA0580</strain>
    </source>
</reference>
<name>A0A1Z5KBK6_FISSO</name>
<dbReference type="Proteomes" id="UP000198406">
    <property type="component" value="Unassembled WGS sequence"/>
</dbReference>
<evidence type="ECO:0000256" key="2">
    <source>
        <dbReference type="SAM" id="Phobius"/>
    </source>
</evidence>
<protein>
    <submittedName>
        <fullName evidence="3">Uncharacterized protein</fullName>
    </submittedName>
</protein>
<keyword evidence="2" id="KW-0812">Transmembrane</keyword>
<keyword evidence="2" id="KW-1133">Transmembrane helix</keyword>
<sequence>MLNPQLQFHLDNFSSADDEEHDEIGKNDTPDFTTVEESDVKPFKVLHFGEICHGCATGIIAFGAGLLAQPTTLRFNVLLIGSCSAITMIAMAAIQVIHKRMTARQQTMYQETRNDTSRILCSIGAPPLEVDRRLFRIIPSCQSLHRLTLLTCQIAEWIHTVDRLLRFLQASTSIQLGLGSSSRSVSRLELAFLRKQSLSHTSLFALRTRLQEKMMEINSLLLELCEQDVNEIDQTSVVTLVALKRLRQESASLVTRMLNHFFASSQIESTFERIESLCLVLSEANAYFSAIVDPEDAISPDGDDSQVLRHIQSMLLDVSGLQTCLQASYETVSSGSEPRDWQLFWDETTALVEKIQIGVNTFPIDGAAIRDGSSDLNPSHPFNERGDSNIRNTKDQQEVFTVDGSNPSTTEREHKGDATNTNKILIFSGLGDVKVKPQKPSMAPRLDADSRDDRCRYQDYENKLLAELQKHLNALPKQIEENVCMESLDGFSEDGENAKPLVKVSTEKNETACDIFAKRARSRDFLAELMKHFPGRSSSDDLDEFVADFREHCFT</sequence>
<evidence type="ECO:0000313" key="3">
    <source>
        <dbReference type="EMBL" id="GAX23627.1"/>
    </source>
</evidence>
<gene>
    <name evidence="3" type="ORF">FisN_12Hh200</name>
</gene>
<keyword evidence="4" id="KW-1185">Reference proteome</keyword>